<dbReference type="InterPro" id="IPR006578">
    <property type="entry name" value="MADF-dom"/>
</dbReference>
<accession>A0A7D9E8N6</accession>
<dbReference type="SMART" id="SM00595">
    <property type="entry name" value="MADF"/>
    <property type="match status" value="2"/>
</dbReference>
<dbReference type="PANTHER" id="PTHR12243">
    <property type="entry name" value="MADF DOMAIN TRANSCRIPTION FACTOR"/>
    <property type="match status" value="1"/>
</dbReference>
<feature type="region of interest" description="Disordered" evidence="1">
    <location>
        <begin position="1"/>
        <end position="28"/>
    </location>
</feature>
<dbReference type="InterPro" id="IPR039353">
    <property type="entry name" value="TF_Adf1"/>
</dbReference>
<evidence type="ECO:0000313" key="2">
    <source>
        <dbReference type="EMBL" id="CAB4003194.1"/>
    </source>
</evidence>
<proteinExistence type="predicted"/>
<dbReference type="PROSITE" id="PS51029">
    <property type="entry name" value="MADF"/>
    <property type="match status" value="2"/>
</dbReference>
<comment type="caution">
    <text evidence="2">The sequence shown here is derived from an EMBL/GenBank/DDBJ whole genome shotgun (WGS) entry which is preliminary data.</text>
</comment>
<dbReference type="Pfam" id="PF10545">
    <property type="entry name" value="MADF_DNA_bdg"/>
    <property type="match status" value="2"/>
</dbReference>
<gene>
    <name evidence="2" type="ORF">PACLA_8A081786</name>
</gene>
<dbReference type="EMBL" id="CACRXK020004563">
    <property type="protein sequence ID" value="CAB4003194.1"/>
    <property type="molecule type" value="Genomic_DNA"/>
</dbReference>
<dbReference type="Proteomes" id="UP001152795">
    <property type="component" value="Unassembled WGS sequence"/>
</dbReference>
<protein>
    <submittedName>
        <fullName evidence="2">Uncharacterized protein</fullName>
    </submittedName>
</protein>
<dbReference type="PANTHER" id="PTHR12243:SF67">
    <property type="entry name" value="COREPRESSOR OF PANGOLIN, ISOFORM A-RELATED"/>
    <property type="match status" value="1"/>
</dbReference>
<keyword evidence="3" id="KW-1185">Reference proteome</keyword>
<evidence type="ECO:0000313" key="3">
    <source>
        <dbReference type="Proteomes" id="UP001152795"/>
    </source>
</evidence>
<organism evidence="2 3">
    <name type="scientific">Paramuricea clavata</name>
    <name type="common">Red gorgonian</name>
    <name type="synonym">Violescent sea-whip</name>
    <dbReference type="NCBI Taxonomy" id="317549"/>
    <lineage>
        <taxon>Eukaryota</taxon>
        <taxon>Metazoa</taxon>
        <taxon>Cnidaria</taxon>
        <taxon>Anthozoa</taxon>
        <taxon>Octocorallia</taxon>
        <taxon>Malacalcyonacea</taxon>
        <taxon>Plexauridae</taxon>
        <taxon>Paramuricea</taxon>
    </lineage>
</organism>
<sequence length="361" mass="41949">MADVSGTTLQQGEDNTVEITQDCTSSSTTDTKLSEEQKFHLFKKLEEFPCLWDSSKVAYKNKAQRQKAAAEICEPFNLLPATFKRVTHSSRTALAREIKKEQESQIKSQWKFMDVLSYMKAEILQAAKAKEEKEWNDEENEIIIQFFKENEAMWNHNIPSYKDRNLREYNYQNLSEMLPSRSHDEIKKQWHVLKAIFSRELKREEGSKVSGRGTDSVYNLQWKLFNEMMFVKGSDNVDPSITSMTMTDPFSAIQPSKRLKAEKAREMEEMKISFYREAITCLKAPLPSLSVEHCSKAANDEISLYVKSVEGTLRKFSPRQLVFAKKRINDLLFEVEIESHQPTTPTSDLNWFDHQFPNSTH</sequence>
<name>A0A7D9E8N6_PARCT</name>
<dbReference type="AlphaFoldDB" id="A0A7D9E8N6"/>
<reference evidence="2" key="1">
    <citation type="submission" date="2020-04" db="EMBL/GenBank/DDBJ databases">
        <authorList>
            <person name="Alioto T."/>
            <person name="Alioto T."/>
            <person name="Gomez Garrido J."/>
        </authorList>
    </citation>
    <scope>NUCLEOTIDE SEQUENCE</scope>
    <source>
        <strain evidence="2">A484AB</strain>
    </source>
</reference>
<feature type="compositionally biased region" description="Polar residues" evidence="1">
    <location>
        <begin position="1"/>
        <end position="23"/>
    </location>
</feature>
<dbReference type="OrthoDB" id="5978360at2759"/>
<evidence type="ECO:0000256" key="1">
    <source>
        <dbReference type="SAM" id="MobiDB-lite"/>
    </source>
</evidence>